<keyword evidence="4" id="KW-0072">Autophagy</keyword>
<dbReference type="GeneTree" id="ENSGT00940000160658"/>
<feature type="coiled-coil region" evidence="5">
    <location>
        <begin position="484"/>
        <end position="515"/>
    </location>
</feature>
<feature type="compositionally biased region" description="Low complexity" evidence="6">
    <location>
        <begin position="258"/>
        <end position="273"/>
    </location>
</feature>
<organism evidence="8 9">
    <name type="scientific">Chelonoidis abingdonii</name>
    <name type="common">Abingdon island giant tortoise</name>
    <name type="synonym">Testudo abingdonii</name>
    <dbReference type="NCBI Taxonomy" id="106734"/>
    <lineage>
        <taxon>Eukaryota</taxon>
        <taxon>Metazoa</taxon>
        <taxon>Chordata</taxon>
        <taxon>Craniata</taxon>
        <taxon>Vertebrata</taxon>
        <taxon>Euteleostomi</taxon>
        <taxon>Archelosauria</taxon>
        <taxon>Testudinata</taxon>
        <taxon>Testudines</taxon>
        <taxon>Cryptodira</taxon>
        <taxon>Durocryptodira</taxon>
        <taxon>Testudinoidea</taxon>
        <taxon>Testudinidae</taxon>
        <taxon>Chelonoidis</taxon>
    </lineage>
</organism>
<dbReference type="GO" id="GO:0005769">
    <property type="term" value="C:early endosome"/>
    <property type="evidence" value="ECO:0007669"/>
    <property type="project" value="TreeGrafter"/>
</dbReference>
<dbReference type="InterPro" id="IPR025258">
    <property type="entry name" value="RH_dom"/>
</dbReference>
<dbReference type="SUPFAM" id="SSF140741">
    <property type="entry name" value="RUN domain-like"/>
    <property type="match status" value="1"/>
</dbReference>
<dbReference type="GO" id="GO:0005770">
    <property type="term" value="C:late endosome"/>
    <property type="evidence" value="ECO:0007669"/>
    <property type="project" value="UniProtKB-SubCell"/>
</dbReference>
<keyword evidence="9" id="KW-1185">Reference proteome</keyword>
<evidence type="ECO:0000256" key="4">
    <source>
        <dbReference type="ARBA" id="ARBA00023006"/>
    </source>
</evidence>
<feature type="compositionally biased region" description="Low complexity" evidence="6">
    <location>
        <begin position="307"/>
        <end position="341"/>
    </location>
</feature>
<dbReference type="CDD" id="cd17686">
    <property type="entry name" value="RUN_RUBCN"/>
    <property type="match status" value="1"/>
</dbReference>
<protein>
    <submittedName>
        <fullName evidence="8">Rubicon autophagy regulator</fullName>
    </submittedName>
</protein>
<comment type="subcellular location">
    <subcellularLocation>
        <location evidence="1">Late endosome</location>
    </subcellularLocation>
</comment>
<dbReference type="SMART" id="SM00593">
    <property type="entry name" value="RUN"/>
    <property type="match status" value="1"/>
</dbReference>
<dbReference type="InterPro" id="IPR052428">
    <property type="entry name" value="Autophagy_HostDef_Reg"/>
</dbReference>
<dbReference type="Proteomes" id="UP000694404">
    <property type="component" value="Unplaced"/>
</dbReference>
<evidence type="ECO:0000313" key="9">
    <source>
        <dbReference type="Proteomes" id="UP000694404"/>
    </source>
</evidence>
<dbReference type="InterPro" id="IPR004012">
    <property type="entry name" value="Run_dom"/>
</dbReference>
<feature type="compositionally biased region" description="Low complexity" evidence="6">
    <location>
        <begin position="240"/>
        <end position="251"/>
    </location>
</feature>
<sequence length="904" mass="101969">MDLRGTNWHYVFFCMCRKEHWKLLGNLKTTVEGLVSSNNPNVWSKYGGLKRLCRDMHSILYHGLIHDKVYCRKKDYWQFVKDIPRLSPRSAHHVEKFISLHENGQPSADGVGDQAIAELWLQHSLQFHCLSTQLKPLLKNRQYIRKFYTDAAFLLSDAHVTAMLQCLEAVEQNNPRLLAQIDTSMFLRRSEAPLPVTKSQSLTALPGSVCIPPMDYTQHRYFGSFSSLHQPASTNRKPASSSVSSSTSHASSPRDDSCSVSEMSTSTVTSQSEDPWAGSQDDTQSDANDGPEYLAIGNLGRRGRACSSQSSASSSTSTSNKSSSSNLFSSSSSQKPESISSLEDQGASGGSRRMSLLRRSSFSEGQTSTPQGILKRSHARSHSDTNVASGKTPESQGDALRVPGHVSGSTQSSEVSTPSSFYMEYDAGQYLSSGEGMFRRPSEGQSLISYLSEQDFGSCADLEKENAHFSISESLIAAIELMKCNVMNRRLEEEEEESDKEIQELKQKIRIRRQQIRTKHVFPAYREVGFVATDSESQFSSRDSMWLSDSGSAEDVEEYEIRDADITSHSFLHSNSAEAVAMGLLKQFEGMQLPAASELDWLVPEQDAPQKLLPIPDSLPISPDDGEHADIYKLRIRVRGNLEWAPPRPQIIFNIHTAPTRKVAVAKQNYRCAGCGIRTDPDYIKRLRYCEYLGKYFCQCCHENTQMVIPSRILRKWDFSKYYVSNFSRDLLSKIWSDPLFSVQDLNAALYRKVKALNQVRLLRIQLFHLKNMFKTCRLAKELLDSFDTVPGHLTEDLHLYSLNDLNATKKGELVPRLMELIKAGTLHVERCMLCQAKGFICEFCQKEEDIIFPFELSKCRTCEECKACYHKSCFKSGCCPRCERLHARRELLAKQSLESYISD</sequence>
<keyword evidence="5" id="KW-0175">Coiled coil</keyword>
<feature type="domain" description="RUN" evidence="7">
    <location>
        <begin position="43"/>
        <end position="184"/>
    </location>
</feature>
<evidence type="ECO:0000256" key="6">
    <source>
        <dbReference type="SAM" id="MobiDB-lite"/>
    </source>
</evidence>
<dbReference type="InterPro" id="IPR048569">
    <property type="entry name" value="RUBC_PIKBD"/>
</dbReference>
<dbReference type="PANTHER" id="PTHR45971:SF3">
    <property type="entry name" value="RUN DOMAIN BECLIN-1-INTERACTING AND CYSTEINE-RICH DOMAIN-CONTAINING PROTEIN"/>
    <property type="match status" value="1"/>
</dbReference>
<feature type="compositionally biased region" description="Low complexity" evidence="6">
    <location>
        <begin position="350"/>
        <end position="363"/>
    </location>
</feature>
<evidence type="ECO:0000256" key="5">
    <source>
        <dbReference type="SAM" id="Coils"/>
    </source>
</evidence>
<evidence type="ECO:0000313" key="8">
    <source>
        <dbReference type="Ensembl" id="ENSCABP00000006501.1"/>
    </source>
</evidence>
<dbReference type="Gene3D" id="1.20.58.900">
    <property type="match status" value="1"/>
</dbReference>
<keyword evidence="3" id="KW-0967">Endosome</keyword>
<dbReference type="PROSITE" id="PS50826">
    <property type="entry name" value="RUN"/>
    <property type="match status" value="1"/>
</dbReference>
<evidence type="ECO:0000259" key="7">
    <source>
        <dbReference type="PROSITE" id="PS50826"/>
    </source>
</evidence>
<dbReference type="GO" id="GO:1901981">
    <property type="term" value="F:phosphatidylinositol phosphate binding"/>
    <property type="evidence" value="ECO:0007669"/>
    <property type="project" value="TreeGrafter"/>
</dbReference>
<dbReference type="AlphaFoldDB" id="A0A8C0GFM9"/>
<dbReference type="Pfam" id="PF21054">
    <property type="entry name" value="RUBC_PIKBD"/>
    <property type="match status" value="1"/>
</dbReference>
<feature type="compositionally biased region" description="Polar residues" evidence="6">
    <location>
        <begin position="229"/>
        <end position="239"/>
    </location>
</feature>
<dbReference type="GO" id="GO:0006914">
    <property type="term" value="P:autophagy"/>
    <property type="evidence" value="ECO:0007669"/>
    <property type="project" value="UniProtKB-KW"/>
</dbReference>
<reference evidence="8" key="1">
    <citation type="submission" date="2025-08" db="UniProtKB">
        <authorList>
            <consortium name="Ensembl"/>
        </authorList>
    </citation>
    <scope>IDENTIFICATION</scope>
</reference>
<name>A0A8C0GFM9_CHEAB</name>
<dbReference type="Pfam" id="PF02759">
    <property type="entry name" value="RUN"/>
    <property type="match status" value="1"/>
</dbReference>
<proteinExistence type="predicted"/>
<feature type="compositionally biased region" description="Polar residues" evidence="6">
    <location>
        <begin position="384"/>
        <end position="395"/>
    </location>
</feature>
<dbReference type="OMA" id="CADLEKX"/>
<feature type="compositionally biased region" description="Low complexity" evidence="6">
    <location>
        <begin position="406"/>
        <end position="419"/>
    </location>
</feature>
<accession>A0A8C0GFM9</accession>
<dbReference type="SMART" id="SM01175">
    <property type="entry name" value="DUF4206"/>
    <property type="match status" value="1"/>
</dbReference>
<evidence type="ECO:0000256" key="1">
    <source>
        <dbReference type="ARBA" id="ARBA00004603"/>
    </source>
</evidence>
<reference evidence="8" key="2">
    <citation type="submission" date="2025-09" db="UniProtKB">
        <authorList>
            <consortium name="Ensembl"/>
        </authorList>
    </citation>
    <scope>IDENTIFICATION</scope>
</reference>
<dbReference type="PANTHER" id="PTHR45971">
    <property type="entry name" value="PHOX (PX) DOMAIN-CONTAINING PROTEIN"/>
    <property type="match status" value="1"/>
</dbReference>
<evidence type="ECO:0000256" key="2">
    <source>
        <dbReference type="ARBA" id="ARBA00022553"/>
    </source>
</evidence>
<dbReference type="Ensembl" id="ENSCABT00000007096.1">
    <property type="protein sequence ID" value="ENSCABP00000006501.1"/>
    <property type="gene ID" value="ENSCABG00000004878.1"/>
</dbReference>
<evidence type="ECO:0000256" key="3">
    <source>
        <dbReference type="ARBA" id="ARBA00022753"/>
    </source>
</evidence>
<gene>
    <name evidence="8" type="primary">RUBCN</name>
</gene>
<dbReference type="GO" id="GO:0045806">
    <property type="term" value="P:negative regulation of endocytosis"/>
    <property type="evidence" value="ECO:0007669"/>
    <property type="project" value="TreeGrafter"/>
</dbReference>
<dbReference type="InterPro" id="IPR037213">
    <property type="entry name" value="Run_dom_sf"/>
</dbReference>
<dbReference type="GO" id="GO:1901097">
    <property type="term" value="P:negative regulation of autophagosome maturation"/>
    <property type="evidence" value="ECO:0007669"/>
    <property type="project" value="TreeGrafter"/>
</dbReference>
<dbReference type="Pfam" id="PF13901">
    <property type="entry name" value="RH_dom"/>
    <property type="match status" value="1"/>
</dbReference>
<keyword evidence="2" id="KW-0597">Phosphoprotein</keyword>
<feature type="region of interest" description="Disordered" evidence="6">
    <location>
        <begin position="229"/>
        <end position="419"/>
    </location>
</feature>